<dbReference type="Proteomes" id="UP000279446">
    <property type="component" value="Unassembled WGS sequence"/>
</dbReference>
<sequence length="238" mass="27221">MKIRVLYPQQHLSAGEVVEARKIPRDGMLFDANPNYQVTEGKYLGRIIKFFDANPLEERTYTEEEYGRLRETNKVVYRELEQTRQALGRAIDDLATHAQTLVDLHNELVSEREGKKVALPMDVAEAIDYFRENPGRFTNRDFAIKLFNPVESGDNNHSLAIKKYVLDPENGDRLLEALVNDYTIEEEPTTEDKIRNSLSAALEDMRVTSPVPIDRLAKILTLAVREVLAEEQAKETTT</sequence>
<name>A0A3S1DZG7_9BACL</name>
<comment type="caution">
    <text evidence="1">The sequence shown here is derived from an EMBL/GenBank/DDBJ whole genome shotgun (WGS) entry which is preliminary data.</text>
</comment>
<gene>
    <name evidence="1" type="ORF">EJP82_01050</name>
</gene>
<reference evidence="1 2" key="1">
    <citation type="submission" date="2018-12" db="EMBL/GenBank/DDBJ databases">
        <authorList>
            <person name="Sun L."/>
            <person name="Chen Z."/>
        </authorList>
    </citation>
    <scope>NUCLEOTIDE SEQUENCE [LARGE SCALE GENOMIC DNA]</scope>
    <source>
        <strain evidence="1 2">DSM 15890</strain>
    </source>
</reference>
<evidence type="ECO:0000313" key="1">
    <source>
        <dbReference type="EMBL" id="RUT48561.1"/>
    </source>
</evidence>
<dbReference type="EMBL" id="RZNY01000001">
    <property type="protein sequence ID" value="RUT48561.1"/>
    <property type="molecule type" value="Genomic_DNA"/>
</dbReference>
<proteinExistence type="predicted"/>
<dbReference type="AlphaFoldDB" id="A0A3S1DZG7"/>
<dbReference type="RefSeq" id="WP_127190155.1">
    <property type="nucleotide sequence ID" value="NZ_RZNY01000001.1"/>
</dbReference>
<keyword evidence="2" id="KW-1185">Reference proteome</keyword>
<protein>
    <submittedName>
        <fullName evidence="1">Uncharacterized protein</fullName>
    </submittedName>
</protein>
<organism evidence="1 2">
    <name type="scientific">Paenibacillus anaericanus</name>
    <dbReference type="NCBI Taxonomy" id="170367"/>
    <lineage>
        <taxon>Bacteria</taxon>
        <taxon>Bacillati</taxon>
        <taxon>Bacillota</taxon>
        <taxon>Bacilli</taxon>
        <taxon>Bacillales</taxon>
        <taxon>Paenibacillaceae</taxon>
        <taxon>Paenibacillus</taxon>
    </lineage>
</organism>
<dbReference type="OrthoDB" id="2661141at2"/>
<evidence type="ECO:0000313" key="2">
    <source>
        <dbReference type="Proteomes" id="UP000279446"/>
    </source>
</evidence>
<accession>A0A3S1DZG7</accession>